<dbReference type="AlphaFoldDB" id="A0A194AJ02"/>
<dbReference type="Gene3D" id="3.60.60.10">
    <property type="entry name" value="Penicillin V Acylase, Chain A"/>
    <property type="match status" value="1"/>
</dbReference>
<accession>A0A194AJ02</accession>
<dbReference type="GO" id="GO:0016787">
    <property type="term" value="F:hydrolase activity"/>
    <property type="evidence" value="ECO:0007669"/>
    <property type="project" value="UniProtKB-KW"/>
</dbReference>
<dbReference type="PANTHER" id="PTHR35527:SF2">
    <property type="entry name" value="HYDROLASE"/>
    <property type="match status" value="1"/>
</dbReference>
<protein>
    <submittedName>
        <fullName evidence="4">Choloylglycine hydrolase</fullName>
    </submittedName>
</protein>
<comment type="similarity">
    <text evidence="1">Belongs to the peptidase C59 family.</text>
</comment>
<gene>
    <name evidence="4" type="ORF">DPF_2031</name>
</gene>
<dbReference type="InterPro" id="IPR052193">
    <property type="entry name" value="Peptidase_C59"/>
</dbReference>
<organism evidence="4 5">
    <name type="scientific">Desulfoplanes formicivorans</name>
    <dbReference type="NCBI Taxonomy" id="1592317"/>
    <lineage>
        <taxon>Bacteria</taxon>
        <taxon>Pseudomonadati</taxon>
        <taxon>Thermodesulfobacteriota</taxon>
        <taxon>Desulfovibrionia</taxon>
        <taxon>Desulfovibrionales</taxon>
        <taxon>Desulfoplanaceae</taxon>
        <taxon>Desulfoplanes</taxon>
    </lineage>
</organism>
<sequence>MEWGAFDLQTKAVVVPRKTQFQGHTPEGINGKRWSARYGFLGFELLDRVVADGMNEKGLAAGFFYHHGFAEYAAYLPSLADQSMSPTDVLSFILSQCSTVEEVQKAMGKIRVVAVEDPALKMAVPLHIMVTDPDGNVLVMEFKDGQTTFFHNPVGVITNNPTFDWHLTNLRNYGYLSGVPFKNKKWGDVEISPLSGGSGLLGVPGDFTSPSRFVRAVVFAQNARSTSGGTDTMQEFFRIMDSFNVGTKQGEGSNQANNDPLPADTVWTSCHDTKNLITYYHTAFNRRIRSIHLNKIDFSKPGNRSIPLDIQRVQDIQNVSSSF</sequence>
<keyword evidence="2 4" id="KW-0378">Hydrolase</keyword>
<evidence type="ECO:0000259" key="3">
    <source>
        <dbReference type="Pfam" id="PF02275"/>
    </source>
</evidence>
<keyword evidence="5" id="KW-1185">Reference proteome</keyword>
<dbReference type="Proteomes" id="UP000095200">
    <property type="component" value="Unassembled WGS sequence"/>
</dbReference>
<dbReference type="PANTHER" id="PTHR35527">
    <property type="entry name" value="CHOLOYLGLYCINE HYDROLASE"/>
    <property type="match status" value="1"/>
</dbReference>
<dbReference type="InterPro" id="IPR029132">
    <property type="entry name" value="CBAH/NAAA_C"/>
</dbReference>
<evidence type="ECO:0000256" key="2">
    <source>
        <dbReference type="ARBA" id="ARBA00022801"/>
    </source>
</evidence>
<evidence type="ECO:0000256" key="1">
    <source>
        <dbReference type="ARBA" id="ARBA00006625"/>
    </source>
</evidence>
<proteinExistence type="inferred from homology"/>
<dbReference type="InterPro" id="IPR029055">
    <property type="entry name" value="Ntn_hydrolases_N"/>
</dbReference>
<dbReference type="Pfam" id="PF02275">
    <property type="entry name" value="CBAH"/>
    <property type="match status" value="1"/>
</dbReference>
<dbReference type="EMBL" id="BDFE01000017">
    <property type="protein sequence ID" value="GAU09308.1"/>
    <property type="molecule type" value="Genomic_DNA"/>
</dbReference>
<reference evidence="5" key="1">
    <citation type="submission" date="2016-06" db="EMBL/GenBank/DDBJ databases">
        <title>Draft genome sequence of Desulfoplanes formicivorans strain Pf12B.</title>
        <authorList>
            <person name="Watanabe M."/>
            <person name="Kojima H."/>
            <person name="Fukui M."/>
        </authorList>
    </citation>
    <scope>NUCLEOTIDE SEQUENCE [LARGE SCALE GENOMIC DNA]</scope>
    <source>
        <strain evidence="5">Pf12B</strain>
    </source>
</reference>
<evidence type="ECO:0000313" key="4">
    <source>
        <dbReference type="EMBL" id="GAU09308.1"/>
    </source>
</evidence>
<dbReference type="SUPFAM" id="SSF56235">
    <property type="entry name" value="N-terminal nucleophile aminohydrolases (Ntn hydrolases)"/>
    <property type="match status" value="1"/>
</dbReference>
<comment type="caution">
    <text evidence="4">The sequence shown here is derived from an EMBL/GenBank/DDBJ whole genome shotgun (WGS) entry which is preliminary data.</text>
</comment>
<feature type="domain" description="Choloylglycine hydrolase/NAAA C-terminal" evidence="3">
    <location>
        <begin position="6"/>
        <end position="298"/>
    </location>
</feature>
<name>A0A194AJ02_9BACT</name>
<evidence type="ECO:0000313" key="5">
    <source>
        <dbReference type="Proteomes" id="UP000095200"/>
    </source>
</evidence>